<feature type="compositionally biased region" description="Basic and acidic residues" evidence="2">
    <location>
        <begin position="1646"/>
        <end position="1659"/>
    </location>
</feature>
<proteinExistence type="predicted"/>
<feature type="coiled-coil region" evidence="1">
    <location>
        <begin position="256"/>
        <end position="321"/>
    </location>
</feature>
<feature type="compositionally biased region" description="Basic and acidic residues" evidence="2">
    <location>
        <begin position="1696"/>
        <end position="1710"/>
    </location>
</feature>
<feature type="coiled-coil region" evidence="1">
    <location>
        <begin position="1877"/>
        <end position="1908"/>
    </location>
</feature>
<feature type="coiled-coil region" evidence="1">
    <location>
        <begin position="1951"/>
        <end position="1978"/>
    </location>
</feature>
<feature type="compositionally biased region" description="Basic and acidic residues" evidence="2">
    <location>
        <begin position="2022"/>
        <end position="2062"/>
    </location>
</feature>
<organism evidence="3">
    <name type="scientific">Timema monikensis</name>
    <dbReference type="NCBI Taxonomy" id="170555"/>
    <lineage>
        <taxon>Eukaryota</taxon>
        <taxon>Metazoa</taxon>
        <taxon>Ecdysozoa</taxon>
        <taxon>Arthropoda</taxon>
        <taxon>Hexapoda</taxon>
        <taxon>Insecta</taxon>
        <taxon>Pterygota</taxon>
        <taxon>Neoptera</taxon>
        <taxon>Polyneoptera</taxon>
        <taxon>Phasmatodea</taxon>
        <taxon>Timematodea</taxon>
        <taxon>Timematoidea</taxon>
        <taxon>Timematidae</taxon>
        <taxon>Timema</taxon>
    </lineage>
</organism>
<feature type="region of interest" description="Disordered" evidence="2">
    <location>
        <begin position="1696"/>
        <end position="1726"/>
    </location>
</feature>
<sequence>METILIKNDNWEYVDGTIHRLATKEGADVATIAVNVLLPATWDRVDRKAKALQSNQPTEPEDEVEEMRYESPHTSLHFTHPSISDSAVHKYPDSRNKKEPEFDYAHTTYSLTSSEHTSQPSAEQGTVVTSDKEGDTKEAELGSRRSPKSQRSSRDVSPSLCYQLEHVDHHFLETAGQEDLKAMLIRKEAEIVSLSCDFEAKQQECEEHLAYIDALLLENRDLKQNMAGKQEEPSVAVEKDSKKHNQLLGTHTEGEVEGLRRTVKTLEEEVQRLREVNKERASLKEELLTARKDVIKSQLECSRLQEELDRKKEAIATLEDGKVEKAALEGRLYSVTAERDALKKHLEDQASVNVAFQELAFKTREYDAVRTERDVLRMRIQDFADLEQDIEMYKYRAREAEVLRIERDRLKERLDNLATVQVAYLTEREKNNRLVMVEAERDHLKAISFLAKCCGWKPLVTSLLYPPLKARLDELGKLELENTELRHQVESLKELVADRNRLASDIQDQEDHIKKLLNTLEGLAEAKVLVGITAESHKLLLHFAHGASYEGLIYSNMMAERLQKTVSGLRQEAEEKDRQLMELQDGVDARKAVMAGLEAEVRTLKDELGASIEDVQQEREVLTKECARRATLEDELRTALSQLTKENARLKEEHDRLEAEREQWLKDLMQTQGEHISKLQEENDKLREVNVQLQEVNAQLEEEFAQHRSSFQEVEESSSHLEEDLSAKQFQSQDNNIEMETRLSNLEQMLSQSKEESERLRQSLDQLTLDNELVNKLLKEKQEQIDFLHEHVGSREKTNISQVIHRLSEDKRLSVGELEDSALDFARTISRLQELEDENKLLKEAYNKLLEQGIQQTDSVYFECTHIQTVLRVRQPNRQVVTHDVKREASFGNYCIVSNNRNTEETKRFSEALHLAENDVKALKKERDWWTTELHAAQDTISGLNKQIEVAMLTKVEDSKKLNSEIEVLKEALQHREMDLLDLQGKMEERPTSSQLALVQANVADLQKQLQEAEAEMTRLHETNQNVQQVVDALTEEVTELHSQMVASKEDWQQREKSYYEDYEKQALANKQLQNELDGLKEELTLALESVENATSIPKVVLSELKEKLGELCLLESTGIPIEELKALVDSVILSLERVFEDLTDHFNRDRDLEQHVKELEEAHSQIGVLQQQLQEANNVTMATEIGREELLKELKNVFEDKEILASELDHLKARLVDLSQETKLELMHEKETSKNTEELLNRVSKELDEEKKIRENLEKYLEKTMTDSYDSSKAQTALMEQYCDDLKNTKAALEEELNKVKYLTGQLAETATKINTMENDLERTKAAYEEEKNIVEEMSQEFAKMDSTLHTIRAELRNTVADMERERKSNNSLLNQIAESEIRLQTMKSSVEEVLTRESEVKASLSFRLEESEKLRDQLERELEQEKREQQNLLNRLSTKDSMLQADELDQELDATRREVYALKESHKQQIELLAQEVEKLRINLNKVQADLISTKERCNVSQEALIHLESENHELKDEVATKDSIVCQLQEELSILKRKIEDLKVAKDLMEVELDELNELIAKHRSDVAEMTHRLQKQVEEEEELIAALTKPDDPLISPLEKLPSLQRRPKDIVVKLVVDKLSEEERAEYSNRRLTPPTYRYISKADENKPIEHEQDNSSDTETKPMFAVGMTYKLKKTSSDLMLKNTILDKPEREKLSDYVSEEKHPSKTPSSDMLSKDEILDKTTQQYADEISKLKSLERDNKDKLELAQKHNKQLEIVDKLSSIPDPEKHKQLEDKIASMPDPKMDTEIEDKISSVIDPEDYKKLQDVYEKEKENQKVAKEIMEKEIKELKKLLSEPERYIELEDKLASMPDPKIYKEMEDKLFSMLDPEEYKKLQDAYEQEKENHKLTKEIMEKEIKELKKLLSDPERYKELEDKLASMPDPKMYKELEDILSSMPDPEEYKKLQDAYEQEKENHKVDKEIMEKEIKELKKLLSDPERYKELEDMLASMPDPKMYKEMEDKLSSMPDPEEYKKLQDAYEQEKENHKEDKEIMERESKELKELLSDPERYKELEDKLASMPDPKMYKEMEDKLSSMPDPEEYKKLQDAYEQEKENHNLAKELMEQELKELKKLLSDPERYKELEDKLASMPDPKMYKEIEDKLSSMPDPEEYKKLQDAYEQERENQKVAKEIMERELEDLKKLLSDPERYKELEYKLASMPDPKIYKVNGR</sequence>
<evidence type="ECO:0000256" key="2">
    <source>
        <dbReference type="SAM" id="MobiDB-lite"/>
    </source>
</evidence>
<feature type="coiled-coil region" evidence="1">
    <location>
        <begin position="1811"/>
        <end position="1838"/>
    </location>
</feature>
<feature type="coiled-coil region" evidence="1">
    <location>
        <begin position="475"/>
        <end position="526"/>
    </location>
</feature>
<gene>
    <name evidence="3" type="ORF">TMSB3V08_LOCUS5642</name>
</gene>
<feature type="compositionally biased region" description="Basic and acidic residues" evidence="2">
    <location>
        <begin position="1771"/>
        <end position="1789"/>
    </location>
</feature>
<feature type="coiled-coil region" evidence="1">
    <location>
        <begin position="1153"/>
        <end position="1576"/>
    </location>
</feature>
<feature type="compositionally biased region" description="Polar residues" evidence="2">
    <location>
        <begin position="72"/>
        <end position="85"/>
    </location>
</feature>
<reference evidence="3" key="1">
    <citation type="submission" date="2020-11" db="EMBL/GenBank/DDBJ databases">
        <authorList>
            <person name="Tran Van P."/>
        </authorList>
    </citation>
    <scope>NUCLEOTIDE SEQUENCE</scope>
</reference>
<feature type="region of interest" description="Disordered" evidence="2">
    <location>
        <begin position="2022"/>
        <end position="2069"/>
    </location>
</feature>
<feature type="compositionally biased region" description="Basic and acidic residues" evidence="2">
    <location>
        <begin position="717"/>
        <end position="726"/>
    </location>
</feature>
<feature type="compositionally biased region" description="Basic and acidic residues" evidence="2">
    <location>
        <begin position="87"/>
        <end position="104"/>
    </location>
</feature>
<feature type="compositionally biased region" description="Polar residues" evidence="2">
    <location>
        <begin position="107"/>
        <end position="129"/>
    </location>
</feature>
<feature type="region of interest" description="Disordered" evidence="2">
    <location>
        <begin position="1646"/>
        <end position="1667"/>
    </location>
</feature>
<dbReference type="EMBL" id="OB793882">
    <property type="protein sequence ID" value="CAD7428851.1"/>
    <property type="molecule type" value="Genomic_DNA"/>
</dbReference>
<feature type="region of interest" description="Disordered" evidence="2">
    <location>
        <begin position="711"/>
        <end position="735"/>
    </location>
</feature>
<feature type="compositionally biased region" description="Basic and acidic residues" evidence="2">
    <location>
        <begin position="130"/>
        <end position="143"/>
    </location>
</feature>
<protein>
    <submittedName>
        <fullName evidence="3">Uncharacterized protein</fullName>
    </submittedName>
</protein>
<accession>A0A7R9E995</accession>
<feature type="coiled-coil region" evidence="1">
    <location>
        <begin position="2157"/>
        <end position="2188"/>
    </location>
</feature>
<feature type="coiled-coil region" evidence="1">
    <location>
        <begin position="996"/>
        <end position="1090"/>
    </location>
</feature>
<feature type="region of interest" description="Disordered" evidence="2">
    <location>
        <begin position="1766"/>
        <end position="1789"/>
    </location>
</feature>
<name>A0A7R9E995_9NEOP</name>
<keyword evidence="1" id="KW-0175">Coiled coil</keyword>
<evidence type="ECO:0000256" key="1">
    <source>
        <dbReference type="SAM" id="Coils"/>
    </source>
</evidence>
<evidence type="ECO:0000313" key="3">
    <source>
        <dbReference type="EMBL" id="CAD7428851.1"/>
    </source>
</evidence>
<feature type="region of interest" description="Disordered" evidence="2">
    <location>
        <begin position="49"/>
        <end position="157"/>
    </location>
</feature>
<feature type="coiled-coil region" evidence="1">
    <location>
        <begin position="825"/>
        <end position="852"/>
    </location>
</feature>
<dbReference type="PANTHER" id="PTHR23159">
    <property type="entry name" value="CENTROSOMAL PROTEIN 2"/>
    <property type="match status" value="1"/>
</dbReference>
<dbReference type="PANTHER" id="PTHR23159:SF31">
    <property type="entry name" value="CENTROSOME-ASSOCIATED PROTEIN CEP250 ISOFORM X1"/>
    <property type="match status" value="1"/>
</dbReference>
<feature type="coiled-coil region" evidence="1">
    <location>
        <begin position="2087"/>
        <end position="2121"/>
    </location>
</feature>